<evidence type="ECO:0000313" key="5">
    <source>
        <dbReference type="Proteomes" id="UP000316887"/>
    </source>
</evidence>
<dbReference type="AlphaFoldDB" id="A0A542VZE2"/>
<evidence type="ECO:0000313" key="4">
    <source>
        <dbReference type="EMBL" id="TQL16684.1"/>
    </source>
</evidence>
<accession>A0A542VZE2</accession>
<gene>
    <name evidence="4" type="ORF">FBY58_0225</name>
</gene>
<dbReference type="InterPro" id="IPR000182">
    <property type="entry name" value="GNAT_dom"/>
</dbReference>
<evidence type="ECO:0000259" key="3">
    <source>
        <dbReference type="PROSITE" id="PS51186"/>
    </source>
</evidence>
<protein>
    <submittedName>
        <fullName evidence="4">Acetyltransferase (GNAT) family protein</fullName>
    </submittedName>
</protein>
<keyword evidence="1 4" id="KW-0808">Transferase</keyword>
<keyword evidence="2" id="KW-0012">Acyltransferase</keyword>
<dbReference type="CDD" id="cd04301">
    <property type="entry name" value="NAT_SF"/>
    <property type="match status" value="1"/>
</dbReference>
<reference evidence="4 5" key="1">
    <citation type="submission" date="2019-06" db="EMBL/GenBank/DDBJ databases">
        <title>Genome sequencing of Zymomonas mobilis strains for genetic engineering and biofuel applications.</title>
        <authorList>
            <person name="Teravest M."/>
        </authorList>
    </citation>
    <scope>NUCLEOTIDE SEQUENCE [LARGE SCALE GENOMIC DNA]</scope>
    <source>
        <strain evidence="4 5">AN0101</strain>
    </source>
</reference>
<dbReference type="EMBL" id="VFOF01000001">
    <property type="protein sequence ID" value="TQL16684.1"/>
    <property type="molecule type" value="Genomic_DNA"/>
</dbReference>
<sequence>MSHSTPRPPLSPIKDFKIQDGVPSENMDSAYLLFWKTFARKLKIPLGSQEKAMDFLRRSISSRSIVSATSRSGQLLGVATYKGYNPNALNEELKHLFATYGKIGGILRGILLSQLDHQPKAGQMMVESICVDESARSQGVGRSLLGYIKEQALRQGVEMVILDVIKKNERAHRLYARLGYRDLKRHSVGILAPIFGFKDSIRMGLRLQPQ</sequence>
<dbReference type="RefSeq" id="WP_141919105.1">
    <property type="nucleotide sequence ID" value="NZ_VFOF01000001.1"/>
</dbReference>
<dbReference type="OrthoDB" id="9797456at2"/>
<evidence type="ECO:0000256" key="1">
    <source>
        <dbReference type="ARBA" id="ARBA00022679"/>
    </source>
</evidence>
<dbReference type="Pfam" id="PF00583">
    <property type="entry name" value="Acetyltransf_1"/>
    <property type="match status" value="1"/>
</dbReference>
<dbReference type="Gene3D" id="3.40.630.30">
    <property type="match status" value="1"/>
</dbReference>
<dbReference type="PANTHER" id="PTHR43420">
    <property type="entry name" value="ACETYLTRANSFERASE"/>
    <property type="match status" value="1"/>
</dbReference>
<dbReference type="GO" id="GO:0016747">
    <property type="term" value="F:acyltransferase activity, transferring groups other than amino-acyl groups"/>
    <property type="evidence" value="ECO:0007669"/>
    <property type="project" value="InterPro"/>
</dbReference>
<organism evidence="4 5">
    <name type="scientific">Zymomonas mobilis</name>
    <dbReference type="NCBI Taxonomy" id="542"/>
    <lineage>
        <taxon>Bacteria</taxon>
        <taxon>Pseudomonadati</taxon>
        <taxon>Pseudomonadota</taxon>
        <taxon>Alphaproteobacteria</taxon>
        <taxon>Sphingomonadales</taxon>
        <taxon>Zymomonadaceae</taxon>
        <taxon>Zymomonas</taxon>
    </lineage>
</organism>
<dbReference type="InterPro" id="IPR016181">
    <property type="entry name" value="Acyl_CoA_acyltransferase"/>
</dbReference>
<proteinExistence type="predicted"/>
<dbReference type="PROSITE" id="PS51186">
    <property type="entry name" value="GNAT"/>
    <property type="match status" value="1"/>
</dbReference>
<dbReference type="PANTHER" id="PTHR43420:SF12">
    <property type="entry name" value="N-ACETYLTRANSFERASE DOMAIN-CONTAINING PROTEIN"/>
    <property type="match status" value="1"/>
</dbReference>
<dbReference type="InterPro" id="IPR050680">
    <property type="entry name" value="YpeA/RimI_acetyltransf"/>
</dbReference>
<comment type="caution">
    <text evidence="4">The sequence shown here is derived from an EMBL/GenBank/DDBJ whole genome shotgun (WGS) entry which is preliminary data.</text>
</comment>
<feature type="domain" description="N-acetyltransferase" evidence="3">
    <location>
        <begin position="42"/>
        <end position="208"/>
    </location>
</feature>
<dbReference type="SUPFAM" id="SSF55729">
    <property type="entry name" value="Acyl-CoA N-acyltransferases (Nat)"/>
    <property type="match status" value="1"/>
</dbReference>
<name>A0A542VZE2_ZYMMB</name>
<dbReference type="Proteomes" id="UP000316887">
    <property type="component" value="Unassembled WGS sequence"/>
</dbReference>
<evidence type="ECO:0000256" key="2">
    <source>
        <dbReference type="ARBA" id="ARBA00023315"/>
    </source>
</evidence>